<evidence type="ECO:0000256" key="1">
    <source>
        <dbReference type="SAM" id="Phobius"/>
    </source>
</evidence>
<reference evidence="2" key="1">
    <citation type="submission" date="2023-07" db="EMBL/GenBank/DDBJ databases">
        <title>Biological control against Fusarium languescens, the causal agent of wilt in Jalapeno peppers, by a novel bacterial subspecies: Bacillus cabrialesii subsp. tritici TSO2.</title>
        <authorList>
            <person name="Montoya-Martinez A.C."/>
            <person name="Figueroa-Brambila K.M."/>
            <person name="Escalante-Beltran A."/>
            <person name="Lopez-Montoya N.D."/>
            <person name="Valenzuela-Ruiz V."/>
            <person name="Parra-Cota F.I."/>
            <person name="Estrada Alvarado M.I."/>
            <person name="De Los Santos Villalobos S."/>
        </authorList>
    </citation>
    <scope>NUCLEOTIDE SEQUENCE</scope>
    <source>
        <strain evidence="2">TSO2</strain>
    </source>
</reference>
<proteinExistence type="predicted"/>
<dbReference type="RefSeq" id="WP_289628939.1">
    <property type="nucleotide sequence ID" value="NZ_JAHBMK020000001.1"/>
</dbReference>
<name>A0ABT9DIL1_9BACI</name>
<sequence>MTVYESIMVMINFSSLLLNAVGLFVVNRKRKTDLTLKPQKLKG</sequence>
<comment type="caution">
    <text evidence="2">The sequence shown here is derived from an EMBL/GenBank/DDBJ whole genome shotgun (WGS) entry which is preliminary data.</text>
</comment>
<organism evidence="2 3">
    <name type="scientific">Bacillus cabrialesii subsp. tritici</name>
    <dbReference type="NCBI Taxonomy" id="2944916"/>
    <lineage>
        <taxon>Bacteria</taxon>
        <taxon>Bacillati</taxon>
        <taxon>Bacillota</taxon>
        <taxon>Bacilli</taxon>
        <taxon>Bacillales</taxon>
        <taxon>Bacillaceae</taxon>
        <taxon>Bacillus</taxon>
        <taxon>Bacillus cabrialesii</taxon>
    </lineage>
</organism>
<gene>
    <name evidence="2" type="ORF">KHP33_006705</name>
</gene>
<evidence type="ECO:0000313" key="2">
    <source>
        <dbReference type="EMBL" id="MDO8224538.1"/>
    </source>
</evidence>
<keyword evidence="1" id="KW-1133">Transmembrane helix</keyword>
<keyword evidence="3" id="KW-1185">Reference proteome</keyword>
<protein>
    <submittedName>
        <fullName evidence="2">Holin-like toxin</fullName>
    </submittedName>
</protein>
<evidence type="ECO:0000313" key="3">
    <source>
        <dbReference type="Proteomes" id="UP001177121"/>
    </source>
</evidence>
<keyword evidence="1" id="KW-0472">Membrane</keyword>
<keyword evidence="1" id="KW-0812">Transmembrane</keyword>
<dbReference type="EMBL" id="JAHBMK020000001">
    <property type="protein sequence ID" value="MDO8224538.1"/>
    <property type="molecule type" value="Genomic_DNA"/>
</dbReference>
<accession>A0ABT9DIL1</accession>
<dbReference type="Pfam" id="PF16935">
    <property type="entry name" value="Hol_Tox"/>
    <property type="match status" value="1"/>
</dbReference>
<dbReference type="Proteomes" id="UP001177121">
    <property type="component" value="Unassembled WGS sequence"/>
</dbReference>
<feature type="transmembrane region" description="Helical" evidence="1">
    <location>
        <begin position="6"/>
        <end position="26"/>
    </location>
</feature>
<dbReference type="InterPro" id="IPR031616">
    <property type="entry name" value="BsrE-like"/>
</dbReference>